<organism evidence="4 5">
    <name type="scientific">Halocaridina rubra</name>
    <name type="common">Hawaiian red shrimp</name>
    <dbReference type="NCBI Taxonomy" id="373956"/>
    <lineage>
        <taxon>Eukaryota</taxon>
        <taxon>Metazoa</taxon>
        <taxon>Ecdysozoa</taxon>
        <taxon>Arthropoda</taxon>
        <taxon>Crustacea</taxon>
        <taxon>Multicrustacea</taxon>
        <taxon>Malacostraca</taxon>
        <taxon>Eumalacostraca</taxon>
        <taxon>Eucarida</taxon>
        <taxon>Decapoda</taxon>
        <taxon>Pleocyemata</taxon>
        <taxon>Caridea</taxon>
        <taxon>Atyoidea</taxon>
        <taxon>Atyidae</taxon>
        <taxon>Halocaridina</taxon>
    </lineage>
</organism>
<gene>
    <name evidence="4" type="ORF">SK128_024983</name>
</gene>
<dbReference type="SUPFAM" id="SSF56801">
    <property type="entry name" value="Acetyl-CoA synthetase-like"/>
    <property type="match status" value="1"/>
</dbReference>
<keyword evidence="2" id="KW-0576">Peroxisome</keyword>
<dbReference type="Gene3D" id="2.30.38.10">
    <property type="entry name" value="Luciferase, Domain 3"/>
    <property type="match status" value="1"/>
</dbReference>
<evidence type="ECO:0000313" key="4">
    <source>
        <dbReference type="EMBL" id="KAK7085797.1"/>
    </source>
</evidence>
<dbReference type="Proteomes" id="UP001381693">
    <property type="component" value="Unassembled WGS sequence"/>
</dbReference>
<evidence type="ECO:0000259" key="3">
    <source>
        <dbReference type="Pfam" id="PF00501"/>
    </source>
</evidence>
<keyword evidence="5" id="KW-1185">Reference proteome</keyword>
<name>A0AAN8XJX8_HALRR</name>
<evidence type="ECO:0000256" key="1">
    <source>
        <dbReference type="ARBA" id="ARBA00004275"/>
    </source>
</evidence>
<proteinExistence type="predicted"/>
<accession>A0AAN8XJX8</accession>
<dbReference type="PANTHER" id="PTHR24096:SF422">
    <property type="entry name" value="BCDNA.GH02901"/>
    <property type="match status" value="1"/>
</dbReference>
<protein>
    <recommendedName>
        <fullName evidence="3">AMP-dependent synthetase/ligase domain-containing protein</fullName>
    </recommendedName>
</protein>
<comment type="caution">
    <text evidence="4">The sequence shown here is derived from an EMBL/GenBank/DDBJ whole genome shotgun (WGS) entry which is preliminary data.</text>
</comment>
<dbReference type="InterPro" id="IPR000873">
    <property type="entry name" value="AMP-dep_synth/lig_dom"/>
</dbReference>
<dbReference type="AlphaFoldDB" id="A0AAN8XJX8"/>
<evidence type="ECO:0000256" key="2">
    <source>
        <dbReference type="ARBA" id="ARBA00023140"/>
    </source>
</evidence>
<dbReference type="GO" id="GO:0005777">
    <property type="term" value="C:peroxisome"/>
    <property type="evidence" value="ECO:0007669"/>
    <property type="project" value="UniProtKB-SubCell"/>
</dbReference>
<dbReference type="GO" id="GO:0016405">
    <property type="term" value="F:CoA-ligase activity"/>
    <property type="evidence" value="ECO:0007669"/>
    <property type="project" value="TreeGrafter"/>
</dbReference>
<dbReference type="Pfam" id="PF00501">
    <property type="entry name" value="AMP-binding"/>
    <property type="match status" value="1"/>
</dbReference>
<dbReference type="EMBL" id="JAXCGZ010000573">
    <property type="protein sequence ID" value="KAK7085797.1"/>
    <property type="molecule type" value="Genomic_DNA"/>
</dbReference>
<sequence>MVSLPIFTPLDFLRITKDHKIEIVHLVPPMLNSLVNSPAVTSKELETVKVFVCAAAPVPPQSVMALKEKVPHPVVFQDGFGMTGILGAIMTPTAKEKIGSCGKLVSNAEVKIVNISTGATLPEGVKGVMDTGVVGVPDDRSGKLPNTYIVKKGDTSTEDIMKFMKE</sequence>
<feature type="domain" description="AMP-dependent synthetase/ligase" evidence="3">
    <location>
        <begin position="5"/>
        <end position="128"/>
    </location>
</feature>
<dbReference type="Gene3D" id="3.40.50.980">
    <property type="match status" value="1"/>
</dbReference>
<dbReference type="PANTHER" id="PTHR24096">
    <property type="entry name" value="LONG-CHAIN-FATTY-ACID--COA LIGASE"/>
    <property type="match status" value="1"/>
</dbReference>
<reference evidence="4 5" key="1">
    <citation type="submission" date="2023-11" db="EMBL/GenBank/DDBJ databases">
        <title>Halocaridina rubra genome assembly.</title>
        <authorList>
            <person name="Smith C."/>
        </authorList>
    </citation>
    <scope>NUCLEOTIDE SEQUENCE [LARGE SCALE GENOMIC DNA]</scope>
    <source>
        <strain evidence="4">EP-1</strain>
        <tissue evidence="4">Whole</tissue>
    </source>
</reference>
<comment type="subcellular location">
    <subcellularLocation>
        <location evidence="1">Peroxisome</location>
    </subcellularLocation>
</comment>
<evidence type="ECO:0000313" key="5">
    <source>
        <dbReference type="Proteomes" id="UP001381693"/>
    </source>
</evidence>